<keyword evidence="2" id="KW-1185">Reference proteome</keyword>
<proteinExistence type="predicted"/>
<dbReference type="AlphaFoldDB" id="A0A8X6FWQ3"/>
<feature type="non-terminal residue" evidence="1">
    <location>
        <position position="43"/>
    </location>
</feature>
<dbReference type="EMBL" id="BMAO01003842">
    <property type="protein sequence ID" value="GFQ90521.1"/>
    <property type="molecule type" value="Genomic_DNA"/>
</dbReference>
<gene>
    <name evidence="1" type="ORF">TNCT_31821</name>
</gene>
<accession>A0A8X6FWQ3</accession>
<sequence length="43" mass="4909">MDGVTVHYIPNLKTFNLYFNSERERRKYLQDAGLGSCGTVNNS</sequence>
<evidence type="ECO:0000313" key="1">
    <source>
        <dbReference type="EMBL" id="GFQ90521.1"/>
    </source>
</evidence>
<evidence type="ECO:0000313" key="2">
    <source>
        <dbReference type="Proteomes" id="UP000887116"/>
    </source>
</evidence>
<name>A0A8X6FWQ3_TRICU</name>
<protein>
    <submittedName>
        <fullName evidence="1">Uncharacterized protein</fullName>
    </submittedName>
</protein>
<reference evidence="1" key="1">
    <citation type="submission" date="2020-07" db="EMBL/GenBank/DDBJ databases">
        <title>Multicomponent nature underlies the extraordinary mechanical properties of spider dragline silk.</title>
        <authorList>
            <person name="Kono N."/>
            <person name="Nakamura H."/>
            <person name="Mori M."/>
            <person name="Yoshida Y."/>
            <person name="Ohtoshi R."/>
            <person name="Malay A.D."/>
            <person name="Moran D.A.P."/>
            <person name="Tomita M."/>
            <person name="Numata K."/>
            <person name="Arakawa K."/>
        </authorList>
    </citation>
    <scope>NUCLEOTIDE SEQUENCE</scope>
</reference>
<comment type="caution">
    <text evidence="1">The sequence shown here is derived from an EMBL/GenBank/DDBJ whole genome shotgun (WGS) entry which is preliminary data.</text>
</comment>
<dbReference type="Proteomes" id="UP000887116">
    <property type="component" value="Unassembled WGS sequence"/>
</dbReference>
<organism evidence="1 2">
    <name type="scientific">Trichonephila clavata</name>
    <name type="common">Joro spider</name>
    <name type="synonym">Nephila clavata</name>
    <dbReference type="NCBI Taxonomy" id="2740835"/>
    <lineage>
        <taxon>Eukaryota</taxon>
        <taxon>Metazoa</taxon>
        <taxon>Ecdysozoa</taxon>
        <taxon>Arthropoda</taxon>
        <taxon>Chelicerata</taxon>
        <taxon>Arachnida</taxon>
        <taxon>Araneae</taxon>
        <taxon>Araneomorphae</taxon>
        <taxon>Entelegynae</taxon>
        <taxon>Araneoidea</taxon>
        <taxon>Nephilidae</taxon>
        <taxon>Trichonephila</taxon>
    </lineage>
</organism>